<dbReference type="OMA" id="KSARYAC"/>
<feature type="transmembrane region" description="Helical" evidence="6">
    <location>
        <begin position="174"/>
        <end position="192"/>
    </location>
</feature>
<feature type="transmembrane region" description="Helical" evidence="6">
    <location>
        <begin position="199"/>
        <end position="218"/>
    </location>
</feature>
<feature type="transmembrane region" description="Helical" evidence="6">
    <location>
        <begin position="127"/>
        <end position="154"/>
    </location>
</feature>
<organism evidence="8 9">
    <name type="scientific">Aspergillus calidoustus</name>
    <dbReference type="NCBI Taxonomy" id="454130"/>
    <lineage>
        <taxon>Eukaryota</taxon>
        <taxon>Fungi</taxon>
        <taxon>Dikarya</taxon>
        <taxon>Ascomycota</taxon>
        <taxon>Pezizomycotina</taxon>
        <taxon>Eurotiomycetes</taxon>
        <taxon>Eurotiomycetidae</taxon>
        <taxon>Eurotiales</taxon>
        <taxon>Aspergillaceae</taxon>
        <taxon>Aspergillus</taxon>
        <taxon>Aspergillus subgen. Nidulantes</taxon>
    </lineage>
</organism>
<feature type="transmembrane region" description="Helical" evidence="6">
    <location>
        <begin position="98"/>
        <end position="115"/>
    </location>
</feature>
<evidence type="ECO:0000256" key="4">
    <source>
        <dbReference type="ARBA" id="ARBA00023136"/>
    </source>
</evidence>
<evidence type="ECO:0000256" key="1">
    <source>
        <dbReference type="ARBA" id="ARBA00004141"/>
    </source>
</evidence>
<dbReference type="STRING" id="454130.A0A0U5GM36"/>
<keyword evidence="9" id="KW-1185">Reference proteome</keyword>
<evidence type="ECO:0000313" key="8">
    <source>
        <dbReference type="EMBL" id="CEL10991.1"/>
    </source>
</evidence>
<feature type="domain" description="Rhodopsin" evidence="7">
    <location>
        <begin position="31"/>
        <end position="293"/>
    </location>
</feature>
<dbReference type="AlphaFoldDB" id="A0A0U5GM36"/>
<feature type="transmembrane region" description="Helical" evidence="6">
    <location>
        <begin position="45"/>
        <end position="66"/>
    </location>
</feature>
<dbReference type="EMBL" id="CDMC01000022">
    <property type="protein sequence ID" value="CEL10991.1"/>
    <property type="molecule type" value="Genomic_DNA"/>
</dbReference>
<dbReference type="OrthoDB" id="5329176at2759"/>
<evidence type="ECO:0000256" key="2">
    <source>
        <dbReference type="ARBA" id="ARBA00022692"/>
    </source>
</evidence>
<evidence type="ECO:0000313" key="9">
    <source>
        <dbReference type="Proteomes" id="UP000054771"/>
    </source>
</evidence>
<comment type="subcellular location">
    <subcellularLocation>
        <location evidence="1">Membrane</location>
        <topology evidence="1">Multi-pass membrane protein</topology>
    </subcellularLocation>
</comment>
<sequence length="367" mass="40505">MADKPPTYSDQPLLHAIIILFITVSTITFLLRLASLRIGREKWQLGDTLALLGWLTFNAFMGLTLADIEYGGVGLRQASLPSSTLRTWAKFLLPSSLLYTYAVTFPKLTIVAFYLSSFSNHPASKIICYVTAVTLCLNIIANTAAGLAICRPLHALWDGGIADHCFNISAWLRYGRVVNVVSGVVLLVLPVPHVFRLNLALGVKVAAVVLFLMGSLYASPFSSYLLRYFPTSTVALNTNENSGLVASILGLIHIPTTDAAADPTYSAALAFLWSTVEIGMYHLTACMIAYQPLGKWIMSKIRAELDDVERKEPNFVPRRRVDIYHPVRDYGDGEMAFVHEIGSAYSVGEMGVIRIGRRVYVEPVEWI</sequence>
<comment type="similarity">
    <text evidence="5">Belongs to the SAT4 family.</text>
</comment>
<evidence type="ECO:0000256" key="5">
    <source>
        <dbReference type="ARBA" id="ARBA00038359"/>
    </source>
</evidence>
<dbReference type="InterPro" id="IPR052337">
    <property type="entry name" value="SAT4-like"/>
</dbReference>
<dbReference type="GO" id="GO:0016020">
    <property type="term" value="C:membrane"/>
    <property type="evidence" value="ECO:0007669"/>
    <property type="project" value="UniProtKB-SubCell"/>
</dbReference>
<dbReference type="InterPro" id="IPR049326">
    <property type="entry name" value="Rhodopsin_dom_fungi"/>
</dbReference>
<reference evidence="9" key="1">
    <citation type="journal article" date="2016" name="Genome Announc.">
        <title>Draft genome sequences of fungus Aspergillus calidoustus.</title>
        <authorList>
            <person name="Horn F."/>
            <person name="Linde J."/>
            <person name="Mattern D.J."/>
            <person name="Walther G."/>
            <person name="Guthke R."/>
            <person name="Scherlach K."/>
            <person name="Martin K."/>
            <person name="Brakhage A.A."/>
            <person name="Petzke L."/>
            <person name="Valiante V."/>
        </authorList>
    </citation>
    <scope>NUCLEOTIDE SEQUENCE [LARGE SCALE GENOMIC DNA]</scope>
    <source>
        <strain evidence="9">SF006504</strain>
    </source>
</reference>
<proteinExistence type="inferred from homology"/>
<keyword evidence="2 6" id="KW-0812">Transmembrane</keyword>
<evidence type="ECO:0000256" key="3">
    <source>
        <dbReference type="ARBA" id="ARBA00022989"/>
    </source>
</evidence>
<accession>A0A0U5GM36</accession>
<feature type="transmembrane region" description="Helical" evidence="6">
    <location>
        <begin position="12"/>
        <end position="33"/>
    </location>
</feature>
<keyword evidence="3 6" id="KW-1133">Transmembrane helix</keyword>
<evidence type="ECO:0000256" key="6">
    <source>
        <dbReference type="SAM" id="Phobius"/>
    </source>
</evidence>
<dbReference type="Pfam" id="PF20684">
    <property type="entry name" value="Fung_rhodopsin"/>
    <property type="match status" value="1"/>
</dbReference>
<dbReference type="PANTHER" id="PTHR33048">
    <property type="entry name" value="PTH11-LIKE INTEGRAL MEMBRANE PROTEIN (AFU_ORTHOLOGUE AFUA_5G11245)"/>
    <property type="match status" value="1"/>
</dbReference>
<keyword evidence="4 6" id="KW-0472">Membrane</keyword>
<dbReference type="Proteomes" id="UP000054771">
    <property type="component" value="Unassembled WGS sequence"/>
</dbReference>
<dbReference type="PANTHER" id="PTHR33048:SF156">
    <property type="entry name" value="INTEGRAL MEMBRANE PROTEIN"/>
    <property type="match status" value="1"/>
</dbReference>
<protein>
    <recommendedName>
        <fullName evidence="7">Rhodopsin domain-containing protein</fullName>
    </recommendedName>
</protein>
<name>A0A0U5GM36_ASPCI</name>
<gene>
    <name evidence="8" type="ORF">ASPCAL14098</name>
</gene>
<evidence type="ECO:0000259" key="7">
    <source>
        <dbReference type="Pfam" id="PF20684"/>
    </source>
</evidence>